<evidence type="ECO:0000259" key="5">
    <source>
        <dbReference type="PROSITE" id="PS50213"/>
    </source>
</evidence>
<keyword evidence="3" id="KW-1015">Disulfide bond</keyword>
<dbReference type="GO" id="GO:0016020">
    <property type="term" value="C:membrane"/>
    <property type="evidence" value="ECO:0007669"/>
    <property type="project" value="UniProtKB-SubCell"/>
</dbReference>
<evidence type="ECO:0000256" key="1">
    <source>
        <dbReference type="ARBA" id="ARBA00004370"/>
    </source>
</evidence>
<keyword evidence="2" id="KW-0472">Membrane</keyword>
<dbReference type="Gene3D" id="2.30.180.10">
    <property type="entry name" value="FAS1 domain"/>
    <property type="match status" value="1"/>
</dbReference>
<protein>
    <submittedName>
        <fullName evidence="6">Stabilin-2</fullName>
    </submittedName>
</protein>
<keyword evidence="4" id="KW-0325">Glycoprotein</keyword>
<reference evidence="6" key="1">
    <citation type="journal article" date="2023" name="Front. Mar. Sci.">
        <title>A new Merluccius polli reference genome to investigate the effects of global change in West African waters.</title>
        <authorList>
            <person name="Mateo J.L."/>
            <person name="Blanco-Fernandez C."/>
            <person name="Garcia-Vazquez E."/>
            <person name="Machado-Schiaffino G."/>
        </authorList>
    </citation>
    <scope>NUCLEOTIDE SEQUENCE</scope>
    <source>
        <strain evidence="6">C29</strain>
        <tissue evidence="6">Fin</tissue>
    </source>
</reference>
<sequence length="140" mass="14945">MSLGASLCNQMRLNFQGHSKLLGLLRNHIVASARLEVYSVVSSPGVASMANDVLLFNVSQTGRVLVSGVAVLEADVAARNGQLYSLDGVLVPASIQPVLPHRCDVPEVKVVKVSPLHWCYKLPLALVLQTTPDSGVSNYP</sequence>
<comment type="subcellular location">
    <subcellularLocation>
        <location evidence="1">Membrane</location>
    </subcellularLocation>
</comment>
<evidence type="ECO:0000256" key="2">
    <source>
        <dbReference type="ARBA" id="ARBA00023136"/>
    </source>
</evidence>
<evidence type="ECO:0000256" key="3">
    <source>
        <dbReference type="ARBA" id="ARBA00023157"/>
    </source>
</evidence>
<comment type="caution">
    <text evidence="6">The sequence shown here is derived from an EMBL/GenBank/DDBJ whole genome shotgun (WGS) entry which is preliminary data.</text>
</comment>
<dbReference type="Pfam" id="PF02469">
    <property type="entry name" value="Fasciclin"/>
    <property type="match status" value="1"/>
</dbReference>
<evidence type="ECO:0000313" key="6">
    <source>
        <dbReference type="EMBL" id="KAK0133011.1"/>
    </source>
</evidence>
<dbReference type="InterPro" id="IPR000782">
    <property type="entry name" value="FAS1_domain"/>
</dbReference>
<dbReference type="EMBL" id="JAOPHQ010006034">
    <property type="protein sequence ID" value="KAK0133011.1"/>
    <property type="molecule type" value="Genomic_DNA"/>
</dbReference>
<name>A0AA47NP84_MERPO</name>
<accession>A0AA47NP84</accession>
<dbReference type="SUPFAM" id="SSF82153">
    <property type="entry name" value="FAS1 domain"/>
    <property type="match status" value="1"/>
</dbReference>
<keyword evidence="7" id="KW-1185">Reference proteome</keyword>
<evidence type="ECO:0000313" key="7">
    <source>
        <dbReference type="Proteomes" id="UP001174136"/>
    </source>
</evidence>
<proteinExistence type="predicted"/>
<dbReference type="PANTHER" id="PTHR24038">
    <property type="entry name" value="STABILIN"/>
    <property type="match status" value="1"/>
</dbReference>
<dbReference type="InterPro" id="IPR036378">
    <property type="entry name" value="FAS1_dom_sf"/>
</dbReference>
<feature type="domain" description="FAS1" evidence="5">
    <location>
        <begin position="1"/>
        <end position="90"/>
    </location>
</feature>
<dbReference type="AlphaFoldDB" id="A0AA47NP84"/>
<gene>
    <name evidence="6" type="primary">Stab2_1</name>
    <name evidence="6" type="ORF">N1851_031621</name>
</gene>
<dbReference type="PANTHER" id="PTHR24038:SF0">
    <property type="entry name" value="STABILIN-2"/>
    <property type="match status" value="1"/>
</dbReference>
<organism evidence="6 7">
    <name type="scientific">Merluccius polli</name>
    <name type="common">Benguela hake</name>
    <name type="synonym">Merluccius cadenati</name>
    <dbReference type="NCBI Taxonomy" id="89951"/>
    <lineage>
        <taxon>Eukaryota</taxon>
        <taxon>Metazoa</taxon>
        <taxon>Chordata</taxon>
        <taxon>Craniata</taxon>
        <taxon>Vertebrata</taxon>
        <taxon>Euteleostomi</taxon>
        <taxon>Actinopterygii</taxon>
        <taxon>Neopterygii</taxon>
        <taxon>Teleostei</taxon>
        <taxon>Neoteleostei</taxon>
        <taxon>Acanthomorphata</taxon>
        <taxon>Zeiogadaria</taxon>
        <taxon>Gadariae</taxon>
        <taxon>Gadiformes</taxon>
        <taxon>Gadoidei</taxon>
        <taxon>Merlucciidae</taxon>
        <taxon>Merluccius</taxon>
    </lineage>
</organism>
<dbReference type="PROSITE" id="PS50213">
    <property type="entry name" value="FAS1"/>
    <property type="match status" value="1"/>
</dbReference>
<evidence type="ECO:0000256" key="4">
    <source>
        <dbReference type="ARBA" id="ARBA00023180"/>
    </source>
</evidence>
<dbReference type="Proteomes" id="UP001174136">
    <property type="component" value="Unassembled WGS sequence"/>
</dbReference>